<evidence type="ECO:0000256" key="5">
    <source>
        <dbReference type="ARBA" id="ARBA00022737"/>
    </source>
</evidence>
<dbReference type="PANTHER" id="PTHR10574:SF435">
    <property type="entry name" value="LAMININ SUBUNIT GAMMA-1"/>
    <property type="match status" value="1"/>
</dbReference>
<feature type="domain" description="Laminin IV type A" evidence="13">
    <location>
        <begin position="527"/>
        <end position="714"/>
    </location>
</feature>
<dbReference type="Pfam" id="PF00055">
    <property type="entry name" value="Laminin_N"/>
    <property type="match status" value="1"/>
</dbReference>
<name>A0A8S9ZYJ8_9BILA</name>
<dbReference type="InterPro" id="IPR008211">
    <property type="entry name" value="Laminin_N"/>
</dbReference>
<dbReference type="GO" id="GO:0009888">
    <property type="term" value="P:tissue development"/>
    <property type="evidence" value="ECO:0007669"/>
    <property type="project" value="TreeGrafter"/>
</dbReference>
<dbReference type="Gene3D" id="2.10.25.10">
    <property type="entry name" value="Laminin"/>
    <property type="match status" value="6"/>
</dbReference>
<dbReference type="EMBL" id="JABEBT010000010">
    <property type="protein sequence ID" value="KAF7638707.1"/>
    <property type="molecule type" value="Genomic_DNA"/>
</dbReference>
<dbReference type="GO" id="GO:0005604">
    <property type="term" value="C:basement membrane"/>
    <property type="evidence" value="ECO:0007669"/>
    <property type="project" value="TreeGrafter"/>
</dbReference>
<dbReference type="SMART" id="SM00136">
    <property type="entry name" value="LamNT"/>
    <property type="match status" value="1"/>
</dbReference>
<keyword evidence="8" id="KW-0325">Glycoprotein</keyword>
<dbReference type="Gene3D" id="2.170.300.10">
    <property type="entry name" value="Tie2 ligand-binding domain superfamily"/>
    <property type="match status" value="1"/>
</dbReference>
<dbReference type="InterPro" id="IPR000034">
    <property type="entry name" value="Laminin_IV"/>
</dbReference>
<evidence type="ECO:0000256" key="4">
    <source>
        <dbReference type="ARBA" id="ARBA00022729"/>
    </source>
</evidence>
<gene>
    <name evidence="15" type="ORF">Mgra_00001789</name>
</gene>
<dbReference type="FunFam" id="2.10.25.10:FF:000090">
    <property type="entry name" value="laminin subunit alpha"/>
    <property type="match status" value="2"/>
</dbReference>
<keyword evidence="9 10" id="KW-0424">Laminin EGF-like domain</keyword>
<dbReference type="InterPro" id="IPR002049">
    <property type="entry name" value="LE_dom"/>
</dbReference>
<evidence type="ECO:0000313" key="15">
    <source>
        <dbReference type="EMBL" id="KAF7638707.1"/>
    </source>
</evidence>
<dbReference type="CDD" id="cd00055">
    <property type="entry name" value="EGF_Lam"/>
    <property type="match status" value="8"/>
</dbReference>
<dbReference type="SMART" id="SM00281">
    <property type="entry name" value="LamB"/>
    <property type="match status" value="1"/>
</dbReference>
<dbReference type="PROSITE" id="PS50027">
    <property type="entry name" value="EGF_LAM_2"/>
    <property type="match status" value="4"/>
</dbReference>
<proteinExistence type="predicted"/>
<dbReference type="PROSITE" id="PS51115">
    <property type="entry name" value="LAMININ_IVA"/>
    <property type="match status" value="1"/>
</dbReference>
<keyword evidence="7 10" id="KW-1015">Disulfide bond</keyword>
<evidence type="ECO:0000259" key="13">
    <source>
        <dbReference type="PROSITE" id="PS51115"/>
    </source>
</evidence>
<dbReference type="FunFam" id="2.10.25.10:FF:000166">
    <property type="entry name" value="laminin subunit gamma-1"/>
    <property type="match status" value="1"/>
</dbReference>
<feature type="domain" description="Laminin EGF-like" evidence="12">
    <location>
        <begin position="853"/>
        <end position="901"/>
    </location>
</feature>
<dbReference type="GO" id="GO:0007411">
    <property type="term" value="P:axon guidance"/>
    <property type="evidence" value="ECO:0007669"/>
    <property type="project" value="TreeGrafter"/>
</dbReference>
<dbReference type="InterPro" id="IPR000742">
    <property type="entry name" value="EGF"/>
</dbReference>
<evidence type="ECO:0000256" key="2">
    <source>
        <dbReference type="ARBA" id="ARBA00022525"/>
    </source>
</evidence>
<keyword evidence="5" id="KW-0677">Repeat</keyword>
<dbReference type="Gene3D" id="2.60.120.260">
    <property type="entry name" value="Galactose-binding domain-like"/>
    <property type="match status" value="1"/>
</dbReference>
<feature type="signal peptide" evidence="11">
    <location>
        <begin position="1"/>
        <end position="18"/>
    </location>
</feature>
<reference evidence="15" key="1">
    <citation type="journal article" date="2020" name="Ecol. Evol.">
        <title>Genome structure and content of the rice root-knot nematode (Meloidogyne graminicola).</title>
        <authorList>
            <person name="Phan N.T."/>
            <person name="Danchin E.G.J."/>
            <person name="Klopp C."/>
            <person name="Perfus-Barbeoch L."/>
            <person name="Kozlowski D.K."/>
            <person name="Koutsovoulos G.D."/>
            <person name="Lopez-Roques C."/>
            <person name="Bouchez O."/>
            <person name="Zahm M."/>
            <person name="Besnard G."/>
            <person name="Bellafiore S."/>
        </authorList>
    </citation>
    <scope>NUCLEOTIDE SEQUENCE</scope>
    <source>
        <strain evidence="15">VN-18</strain>
    </source>
</reference>
<evidence type="ECO:0000313" key="16">
    <source>
        <dbReference type="Proteomes" id="UP000605970"/>
    </source>
</evidence>
<dbReference type="Pfam" id="PF00053">
    <property type="entry name" value="EGF_laminin"/>
    <property type="match status" value="6"/>
</dbReference>
<feature type="domain" description="Laminin N-terminal" evidence="14">
    <location>
        <begin position="50"/>
        <end position="284"/>
    </location>
</feature>
<dbReference type="GO" id="GO:0040017">
    <property type="term" value="P:positive regulation of locomotion"/>
    <property type="evidence" value="ECO:0007669"/>
    <property type="project" value="UniProtKB-ARBA"/>
</dbReference>
<dbReference type="SMART" id="SM00180">
    <property type="entry name" value="EGF_Lam"/>
    <property type="match status" value="8"/>
</dbReference>
<dbReference type="SMART" id="SM00181">
    <property type="entry name" value="EGF"/>
    <property type="match status" value="4"/>
</dbReference>
<keyword evidence="2" id="KW-0964">Secreted</keyword>
<dbReference type="PROSITE" id="PS51117">
    <property type="entry name" value="LAMININ_NTER"/>
    <property type="match status" value="1"/>
</dbReference>
<dbReference type="PROSITE" id="PS01248">
    <property type="entry name" value="EGF_LAM_1"/>
    <property type="match status" value="3"/>
</dbReference>
<dbReference type="AlphaFoldDB" id="A0A8S9ZYJ8"/>
<feature type="disulfide bond" evidence="10">
    <location>
        <begin position="875"/>
        <end position="884"/>
    </location>
</feature>
<protein>
    <submittedName>
        <fullName evidence="15">Putative effector protein</fullName>
    </submittedName>
</protein>
<comment type="caution">
    <text evidence="10">Lacks conserved residue(s) required for the propagation of feature annotation.</text>
</comment>
<comment type="caution">
    <text evidence="15">The sequence shown here is derived from an EMBL/GenBank/DDBJ whole genome shotgun (WGS) entry which is preliminary data.</text>
</comment>
<organism evidence="15 16">
    <name type="scientific">Meloidogyne graminicola</name>
    <dbReference type="NCBI Taxonomy" id="189291"/>
    <lineage>
        <taxon>Eukaryota</taxon>
        <taxon>Metazoa</taxon>
        <taxon>Ecdysozoa</taxon>
        <taxon>Nematoda</taxon>
        <taxon>Chromadorea</taxon>
        <taxon>Rhabditida</taxon>
        <taxon>Tylenchina</taxon>
        <taxon>Tylenchomorpha</taxon>
        <taxon>Tylenchoidea</taxon>
        <taxon>Meloidogynidae</taxon>
        <taxon>Meloidogyninae</taxon>
        <taxon>Meloidogyne</taxon>
    </lineage>
</organism>
<keyword evidence="3" id="KW-0272">Extracellular matrix</keyword>
<feature type="chain" id="PRO_5035869363" evidence="11">
    <location>
        <begin position="19"/>
        <end position="929"/>
    </location>
</feature>
<feature type="disulfide bond" evidence="10">
    <location>
        <begin position="467"/>
        <end position="476"/>
    </location>
</feature>
<evidence type="ECO:0000256" key="6">
    <source>
        <dbReference type="ARBA" id="ARBA00023054"/>
    </source>
</evidence>
<dbReference type="InterPro" id="IPR056863">
    <property type="entry name" value="LMN_ATRN_NET-like_EGF"/>
</dbReference>
<sequence>MIKLLFFFFFLINKNCEGNNTQLKFNNSKQINENKYKQTINNKCYNDSEYPQRCVTNSQNIAYQKNIEISPPEFTCGVKNISNFCLQYGNICIVSNVCDICDNNNYSKSHPPSFLTDFNDPHSETWWQSITMEEGINQNNNIINLTLKLGKSFDISSIRIKFASPRPESLIIYKKTRESSPWIVWQYFSSSCKETFGISEQIPIYSSNKVIAKCSKEYSNITPLCGGDVIFSTLEEHSSINNFEENEILQEWITATEIKMKFFNPRNSFRTYYYAITDIAINGKCKCNGHSNECVCVCQHNTGGIDCNECLPFYMDRPWKPATSLDANECLPCNCSGLSEKCFFDSKLFEKTGHGGHCFDCVGYTEGPNCERCIPNYWRSPLYSHYCQPCNCNLNGSLNNGQCNEKTGECICKEGVEGKYCNKCKNGYYGFGPNGCKECKCNLNGTIKFNDNNNNNICSPIDGQCFCKKNVEGEKCDRCKPGYFLIENKNSFGCSPCFCFGHSSICEISNKTFIQYNITSNFTNLLINNDGWKAEGIEKNGNLINVEVKYNYKKKAIFTNQQCTWPIYFIAPSKFLGDQRFSYGKYLYFSYHKLTPYAPWSNLELQLIGNNGNILSLPFSSQQNLNVSTKIQNYKFKLHSDPKFQWNPQLNEINFIHILSNLSKIRIRATFSQGDVGYLFNFALTSIKENIYGSLSKCIPCECNGHSSICNPENGICYCKHNTTGNTCERCSNGFYGDALAKTSKDCKPCNCPGGGSCIFIQNQIICTECPEGYSGPRCEFCAEDYFGDPLKGKPCKKCNCNGNIDLNNIRQCDSLTGQCLKCIYSTTGFNCEKCLPVIGKRCEKCEIGCQPCECDPLGSLDVTECNQITGQCKCKPGVIGKNCNKCQFQYFGLNSKGCTKCSCNKIGSEHINCDIKNGQCLCHNLSLY</sequence>
<comment type="subcellular location">
    <subcellularLocation>
        <location evidence="1">Secreted</location>
        <location evidence="1">Extracellular space</location>
        <location evidence="1">Extracellular matrix</location>
    </subcellularLocation>
</comment>
<dbReference type="FunFam" id="2.10.25.10:FF:000135">
    <property type="entry name" value="Laminin subunit beta 4"/>
    <property type="match status" value="1"/>
</dbReference>
<evidence type="ECO:0000256" key="7">
    <source>
        <dbReference type="ARBA" id="ARBA00023157"/>
    </source>
</evidence>
<evidence type="ECO:0000256" key="1">
    <source>
        <dbReference type="ARBA" id="ARBA00004498"/>
    </source>
</evidence>
<feature type="domain" description="Laminin EGF-like" evidence="12">
    <location>
        <begin position="439"/>
        <end position="496"/>
    </location>
</feature>
<dbReference type="InterPro" id="IPR050440">
    <property type="entry name" value="Laminin/Netrin_ECM"/>
</dbReference>
<evidence type="ECO:0000256" key="3">
    <source>
        <dbReference type="ARBA" id="ARBA00022530"/>
    </source>
</evidence>
<evidence type="ECO:0000256" key="10">
    <source>
        <dbReference type="PROSITE-ProRule" id="PRU00460"/>
    </source>
</evidence>
<dbReference type="PANTHER" id="PTHR10574">
    <property type="entry name" value="NETRIN/LAMININ-RELATED"/>
    <property type="match status" value="1"/>
</dbReference>
<evidence type="ECO:0000259" key="14">
    <source>
        <dbReference type="PROSITE" id="PS51117"/>
    </source>
</evidence>
<dbReference type="FunFam" id="2.10.25.10:FF:000580">
    <property type="entry name" value="Wing blister, isoform B"/>
    <property type="match status" value="1"/>
</dbReference>
<keyword evidence="6" id="KW-0175">Coiled coil</keyword>
<feature type="domain" description="Laminin EGF-like" evidence="12">
    <location>
        <begin position="701"/>
        <end position="749"/>
    </location>
</feature>
<evidence type="ECO:0000256" key="8">
    <source>
        <dbReference type="ARBA" id="ARBA00023180"/>
    </source>
</evidence>
<evidence type="ECO:0000256" key="9">
    <source>
        <dbReference type="ARBA" id="ARBA00023292"/>
    </source>
</evidence>
<feature type="disulfide bond" evidence="10">
    <location>
        <begin position="412"/>
        <end position="421"/>
    </location>
</feature>
<evidence type="ECO:0000256" key="11">
    <source>
        <dbReference type="SAM" id="SignalP"/>
    </source>
</evidence>
<dbReference type="Pfam" id="PF24973">
    <property type="entry name" value="EGF_LMN_ATRN"/>
    <property type="match status" value="2"/>
</dbReference>
<dbReference type="Pfam" id="PF00052">
    <property type="entry name" value="Laminin_B"/>
    <property type="match status" value="1"/>
</dbReference>
<dbReference type="GO" id="GO:0009887">
    <property type="term" value="P:animal organ morphogenesis"/>
    <property type="evidence" value="ECO:0007669"/>
    <property type="project" value="TreeGrafter"/>
</dbReference>
<keyword evidence="4 11" id="KW-0732">Signal</keyword>
<dbReference type="Proteomes" id="UP000605970">
    <property type="component" value="Unassembled WGS sequence"/>
</dbReference>
<accession>A0A8S9ZYJ8</accession>
<dbReference type="OrthoDB" id="430826at2759"/>
<feature type="domain" description="Laminin EGF-like" evidence="12">
    <location>
        <begin position="390"/>
        <end position="438"/>
    </location>
</feature>
<feature type="disulfide bond" evidence="10">
    <location>
        <begin position="719"/>
        <end position="728"/>
    </location>
</feature>
<dbReference type="PRINTS" id="PR00011">
    <property type="entry name" value="EGFLAMININ"/>
</dbReference>
<evidence type="ECO:0000259" key="12">
    <source>
        <dbReference type="PROSITE" id="PS50027"/>
    </source>
</evidence>
<keyword evidence="16" id="KW-1185">Reference proteome</keyword>
<dbReference type="SUPFAM" id="SSF57196">
    <property type="entry name" value="EGF/Laminin"/>
    <property type="match status" value="8"/>
</dbReference>
<dbReference type="FunFam" id="2.10.25.10:FF:000051">
    <property type="entry name" value="Laminin subunit alpha 4"/>
    <property type="match status" value="1"/>
</dbReference>
<dbReference type="PROSITE" id="PS00022">
    <property type="entry name" value="EGF_1"/>
    <property type="match status" value="1"/>
</dbReference>